<name>A0A1H4SEN6_9MICC</name>
<dbReference type="Gene3D" id="1.10.10.60">
    <property type="entry name" value="Homeodomain-like"/>
    <property type="match status" value="1"/>
</dbReference>
<keyword evidence="1" id="KW-0805">Transcription regulation</keyword>
<dbReference type="AlphaFoldDB" id="A0A1H4SEN6"/>
<keyword evidence="3" id="KW-0804">Transcription</keyword>
<dbReference type="OrthoDB" id="3190535at2"/>
<accession>A0A1H4SEN6</accession>
<dbReference type="PROSITE" id="PS50977">
    <property type="entry name" value="HTH_TETR_2"/>
    <property type="match status" value="1"/>
</dbReference>
<reference evidence="6 7" key="1">
    <citation type="submission" date="2016-10" db="EMBL/GenBank/DDBJ databases">
        <authorList>
            <person name="de Groot N.N."/>
        </authorList>
    </citation>
    <scope>NUCLEOTIDE SEQUENCE [LARGE SCALE GENOMIC DNA]</scope>
    <source>
        <strain evidence="6 7">DSM 10495</strain>
    </source>
</reference>
<dbReference type="InterPro" id="IPR041490">
    <property type="entry name" value="KstR2_TetR_C"/>
</dbReference>
<dbReference type="STRING" id="156980.SAMN04489745_2838"/>
<evidence type="ECO:0000259" key="5">
    <source>
        <dbReference type="PROSITE" id="PS50977"/>
    </source>
</evidence>
<dbReference type="InterPro" id="IPR009057">
    <property type="entry name" value="Homeodomain-like_sf"/>
</dbReference>
<organism evidence="6 7">
    <name type="scientific">Arthrobacter woluwensis</name>
    <dbReference type="NCBI Taxonomy" id="156980"/>
    <lineage>
        <taxon>Bacteria</taxon>
        <taxon>Bacillati</taxon>
        <taxon>Actinomycetota</taxon>
        <taxon>Actinomycetes</taxon>
        <taxon>Micrococcales</taxon>
        <taxon>Micrococcaceae</taxon>
        <taxon>Arthrobacter</taxon>
    </lineage>
</organism>
<dbReference type="GO" id="GO:0045892">
    <property type="term" value="P:negative regulation of DNA-templated transcription"/>
    <property type="evidence" value="ECO:0007669"/>
    <property type="project" value="UniProtKB-ARBA"/>
</dbReference>
<evidence type="ECO:0000256" key="1">
    <source>
        <dbReference type="ARBA" id="ARBA00023015"/>
    </source>
</evidence>
<gene>
    <name evidence="6" type="ORF">SAMN04489745_2838</name>
</gene>
<dbReference type="EMBL" id="FNSN01000003">
    <property type="protein sequence ID" value="SEC42504.1"/>
    <property type="molecule type" value="Genomic_DNA"/>
</dbReference>
<keyword evidence="2 4" id="KW-0238">DNA-binding</keyword>
<proteinExistence type="predicted"/>
<evidence type="ECO:0000256" key="3">
    <source>
        <dbReference type="ARBA" id="ARBA00023163"/>
    </source>
</evidence>
<dbReference type="SUPFAM" id="SSF46689">
    <property type="entry name" value="Homeodomain-like"/>
    <property type="match status" value="1"/>
</dbReference>
<dbReference type="GO" id="GO:0000976">
    <property type="term" value="F:transcription cis-regulatory region binding"/>
    <property type="evidence" value="ECO:0007669"/>
    <property type="project" value="TreeGrafter"/>
</dbReference>
<evidence type="ECO:0000256" key="2">
    <source>
        <dbReference type="ARBA" id="ARBA00023125"/>
    </source>
</evidence>
<keyword evidence="7" id="KW-1185">Reference proteome</keyword>
<evidence type="ECO:0000256" key="4">
    <source>
        <dbReference type="PROSITE-ProRule" id="PRU00335"/>
    </source>
</evidence>
<dbReference type="InterPro" id="IPR050109">
    <property type="entry name" value="HTH-type_TetR-like_transc_reg"/>
</dbReference>
<feature type="DNA-binding region" description="H-T-H motif" evidence="4">
    <location>
        <begin position="36"/>
        <end position="55"/>
    </location>
</feature>
<dbReference type="InterPro" id="IPR036271">
    <property type="entry name" value="Tet_transcr_reg_TetR-rel_C_sf"/>
</dbReference>
<dbReference type="PANTHER" id="PTHR30055:SF234">
    <property type="entry name" value="HTH-TYPE TRANSCRIPTIONAL REGULATOR BETI"/>
    <property type="match status" value="1"/>
</dbReference>
<dbReference type="Proteomes" id="UP000182652">
    <property type="component" value="Unassembled WGS sequence"/>
</dbReference>
<dbReference type="Pfam" id="PF00440">
    <property type="entry name" value="TetR_N"/>
    <property type="match status" value="1"/>
</dbReference>
<dbReference type="GO" id="GO:0003700">
    <property type="term" value="F:DNA-binding transcription factor activity"/>
    <property type="evidence" value="ECO:0007669"/>
    <property type="project" value="TreeGrafter"/>
</dbReference>
<protein>
    <submittedName>
        <fullName evidence="6">DNA-binding transcriptional regulator, AcrR family</fullName>
    </submittedName>
</protein>
<dbReference type="Pfam" id="PF17932">
    <property type="entry name" value="TetR_C_24"/>
    <property type="match status" value="1"/>
</dbReference>
<evidence type="ECO:0000313" key="7">
    <source>
        <dbReference type="Proteomes" id="UP000182652"/>
    </source>
</evidence>
<dbReference type="Gene3D" id="1.10.357.10">
    <property type="entry name" value="Tetracycline Repressor, domain 2"/>
    <property type="match status" value="1"/>
</dbReference>
<dbReference type="InterPro" id="IPR001647">
    <property type="entry name" value="HTH_TetR"/>
</dbReference>
<evidence type="ECO:0000313" key="6">
    <source>
        <dbReference type="EMBL" id="SEC42504.1"/>
    </source>
</evidence>
<dbReference type="FunFam" id="1.10.10.60:FF:000141">
    <property type="entry name" value="TetR family transcriptional regulator"/>
    <property type="match status" value="1"/>
</dbReference>
<dbReference type="PANTHER" id="PTHR30055">
    <property type="entry name" value="HTH-TYPE TRANSCRIPTIONAL REGULATOR RUTR"/>
    <property type="match status" value="1"/>
</dbReference>
<feature type="domain" description="HTH tetR-type" evidence="5">
    <location>
        <begin position="13"/>
        <end position="73"/>
    </location>
</feature>
<sequence>MTAEATPRRGRPGYDRAQVLRIAVELFNEQGYDATSVADLAQRLGLSKSALYHHFDSKEQLLSLALEDALTGLEADLEDAVRRGGSAAESLNLLIRAAVLTLTRQQPQVTLLLRLRGNSPVELAALERRRAFDARVTALVREAQADGQLRADLDAGIATRLIFGMVNSVAEWYRPGGSIEPEQLGREVIAIALDGLRPR</sequence>
<dbReference type="RefSeq" id="WP_066216789.1">
    <property type="nucleotide sequence ID" value="NZ_FNSN01000003.1"/>
</dbReference>
<dbReference type="SUPFAM" id="SSF48498">
    <property type="entry name" value="Tetracyclin repressor-like, C-terminal domain"/>
    <property type="match status" value="1"/>
</dbReference>
<dbReference type="PRINTS" id="PR00455">
    <property type="entry name" value="HTHTETR"/>
</dbReference>